<organism evidence="2 3">
    <name type="scientific">Melghiribacillus thermohalophilus</name>
    <dbReference type="NCBI Taxonomy" id="1324956"/>
    <lineage>
        <taxon>Bacteria</taxon>
        <taxon>Bacillati</taxon>
        <taxon>Bacillota</taxon>
        <taxon>Bacilli</taxon>
        <taxon>Bacillales</taxon>
        <taxon>Bacillaceae</taxon>
        <taxon>Melghiribacillus</taxon>
    </lineage>
</organism>
<dbReference type="InterPro" id="IPR001753">
    <property type="entry name" value="Enoyl-CoA_hydra/iso"/>
</dbReference>
<dbReference type="OrthoDB" id="9775794at2"/>
<dbReference type="PANTHER" id="PTHR11941:SF27">
    <property type="entry name" value="ETHYLMALONYL-COA DECARBOXYLASE"/>
    <property type="match status" value="1"/>
</dbReference>
<reference evidence="2 3" key="1">
    <citation type="submission" date="2019-03" db="EMBL/GenBank/DDBJ databases">
        <title>Genomic Encyclopedia of Type Strains, Phase IV (KMG-IV): sequencing the most valuable type-strain genomes for metagenomic binning, comparative biology and taxonomic classification.</title>
        <authorList>
            <person name="Goeker M."/>
        </authorList>
    </citation>
    <scope>NUCLEOTIDE SEQUENCE [LARGE SCALE GENOMIC DNA]</scope>
    <source>
        <strain evidence="2 3">DSM 25894</strain>
    </source>
</reference>
<dbReference type="GO" id="GO:0016829">
    <property type="term" value="F:lyase activity"/>
    <property type="evidence" value="ECO:0007669"/>
    <property type="project" value="UniProtKB-KW"/>
</dbReference>
<dbReference type="GO" id="GO:0006635">
    <property type="term" value="P:fatty acid beta-oxidation"/>
    <property type="evidence" value="ECO:0007669"/>
    <property type="project" value="TreeGrafter"/>
</dbReference>
<dbReference type="SUPFAM" id="SSF52096">
    <property type="entry name" value="ClpP/crotonase"/>
    <property type="match status" value="1"/>
</dbReference>
<evidence type="ECO:0000313" key="3">
    <source>
        <dbReference type="Proteomes" id="UP000294650"/>
    </source>
</evidence>
<keyword evidence="1" id="KW-0456">Lyase</keyword>
<dbReference type="CDD" id="cd06558">
    <property type="entry name" value="crotonase-like"/>
    <property type="match status" value="1"/>
</dbReference>
<keyword evidence="3" id="KW-1185">Reference proteome</keyword>
<comment type="caution">
    <text evidence="2">The sequence shown here is derived from an EMBL/GenBank/DDBJ whole genome shotgun (WGS) entry which is preliminary data.</text>
</comment>
<dbReference type="Gene3D" id="3.90.226.10">
    <property type="entry name" value="2-enoyl-CoA Hydratase, Chain A, domain 1"/>
    <property type="match status" value="1"/>
</dbReference>
<dbReference type="Pfam" id="PF00378">
    <property type="entry name" value="ECH_1"/>
    <property type="match status" value="1"/>
</dbReference>
<gene>
    <name evidence="2" type="ORF">EDD68_101240</name>
</gene>
<evidence type="ECO:0000256" key="1">
    <source>
        <dbReference type="ARBA" id="ARBA00023239"/>
    </source>
</evidence>
<dbReference type="InterPro" id="IPR029045">
    <property type="entry name" value="ClpP/crotonase-like_dom_sf"/>
</dbReference>
<dbReference type="EMBL" id="SMAN01000001">
    <property type="protein sequence ID" value="TCT26884.1"/>
    <property type="molecule type" value="Genomic_DNA"/>
</dbReference>
<proteinExistence type="predicted"/>
<accession>A0A4R3NBR1</accession>
<protein>
    <submittedName>
        <fullName evidence="2">Enoyl-CoA hydratase/carnithine racemase</fullName>
    </submittedName>
</protein>
<dbReference type="PANTHER" id="PTHR11941">
    <property type="entry name" value="ENOYL-COA HYDRATASE-RELATED"/>
    <property type="match status" value="1"/>
</dbReference>
<dbReference type="RefSeq" id="WP_132370291.1">
    <property type="nucleotide sequence ID" value="NZ_SMAN01000001.1"/>
</dbReference>
<evidence type="ECO:0000313" key="2">
    <source>
        <dbReference type="EMBL" id="TCT26884.1"/>
    </source>
</evidence>
<name>A0A4R3NBR1_9BACI</name>
<dbReference type="AlphaFoldDB" id="A0A4R3NBR1"/>
<dbReference type="GO" id="GO:0005829">
    <property type="term" value="C:cytosol"/>
    <property type="evidence" value="ECO:0007669"/>
    <property type="project" value="TreeGrafter"/>
</dbReference>
<dbReference type="Proteomes" id="UP000294650">
    <property type="component" value="Unassembled WGS sequence"/>
</dbReference>
<sequence length="253" mass="28975">MFETIHYEVNEAGYIVVRLNRPDKRNAVSLQMVEELREALDQAKKEDIKCLVITGTGDRAFCSGGDLTDFHGDMSEMDAYHLLGSMKNVLYQIMTFPVPTICLLNGAARGGGCELATSCDFRLARQHTDFGFVQGKLGITPGWGGGALLYQRISPVKAHYWLVTSQIFDAETLKEWGWIDQIIPDEIWNKPTKFLEPFIEKYPEQMRTFKKQFLSGLSLSKIYDEMEKEVLHCARLWDSEPHRKAVEDFLRKK</sequence>